<organism evidence="2 3">
    <name type="scientific">Streptomyces radiopugnans</name>
    <dbReference type="NCBI Taxonomy" id="403935"/>
    <lineage>
        <taxon>Bacteria</taxon>
        <taxon>Bacillati</taxon>
        <taxon>Actinomycetota</taxon>
        <taxon>Actinomycetes</taxon>
        <taxon>Kitasatosporales</taxon>
        <taxon>Streptomycetaceae</taxon>
        <taxon>Streptomyces</taxon>
    </lineage>
</organism>
<keyword evidence="3" id="KW-1185">Reference proteome</keyword>
<evidence type="ECO:0000256" key="1">
    <source>
        <dbReference type="SAM" id="MobiDB-lite"/>
    </source>
</evidence>
<proteinExistence type="predicted"/>
<protein>
    <submittedName>
        <fullName evidence="2">Uncharacterized protein</fullName>
    </submittedName>
</protein>
<dbReference type="AlphaFoldDB" id="A0A1H8ZAZ7"/>
<evidence type="ECO:0000313" key="2">
    <source>
        <dbReference type="EMBL" id="SEP61600.1"/>
    </source>
</evidence>
<feature type="region of interest" description="Disordered" evidence="1">
    <location>
        <begin position="1"/>
        <end position="31"/>
    </location>
</feature>
<accession>A0A1H8ZAZ7</accession>
<name>A0A1H8ZAZ7_9ACTN</name>
<dbReference type="EMBL" id="FOET01000001">
    <property type="protein sequence ID" value="SEP61600.1"/>
    <property type="molecule type" value="Genomic_DNA"/>
</dbReference>
<reference evidence="2 3" key="1">
    <citation type="submission" date="2016-10" db="EMBL/GenBank/DDBJ databases">
        <authorList>
            <person name="de Groot N.N."/>
        </authorList>
    </citation>
    <scope>NUCLEOTIDE SEQUENCE [LARGE SCALE GENOMIC DNA]</scope>
    <source>
        <strain evidence="2 3">CGMCC 4.3519</strain>
    </source>
</reference>
<sequence length="63" mass="6765">MTDTVKSAPDRPAAFSRKIPRNSGGDAPLPQLYQYGAITRPPITRNPTWAANHGARSASICLT</sequence>
<feature type="region of interest" description="Disordered" evidence="1">
    <location>
        <begin position="44"/>
        <end position="63"/>
    </location>
</feature>
<gene>
    <name evidence="2" type="ORF">SAMN05216481_101424</name>
</gene>
<evidence type="ECO:0000313" key="3">
    <source>
        <dbReference type="Proteomes" id="UP000199055"/>
    </source>
</evidence>
<dbReference type="Proteomes" id="UP000199055">
    <property type="component" value="Unassembled WGS sequence"/>
</dbReference>